<feature type="domain" description="Aminoglycoside phosphotransferase" evidence="1">
    <location>
        <begin position="31"/>
        <end position="262"/>
    </location>
</feature>
<dbReference type="Proteomes" id="UP001601948">
    <property type="component" value="Unassembled WGS sequence"/>
</dbReference>
<comment type="caution">
    <text evidence="2">The sequence shown here is derived from an EMBL/GenBank/DDBJ whole genome shotgun (WGS) entry which is preliminary data.</text>
</comment>
<dbReference type="InterPro" id="IPR002575">
    <property type="entry name" value="Aminoglycoside_PTrfase"/>
</dbReference>
<dbReference type="InterPro" id="IPR052898">
    <property type="entry name" value="ACAD10-like"/>
</dbReference>
<dbReference type="Pfam" id="PF01636">
    <property type="entry name" value="APH"/>
    <property type="match status" value="1"/>
</dbReference>
<dbReference type="CDD" id="cd05154">
    <property type="entry name" value="ACAD10_11_N-like"/>
    <property type="match status" value="1"/>
</dbReference>
<protein>
    <submittedName>
        <fullName evidence="2">Phosphotransferase family protein</fullName>
    </submittedName>
</protein>
<dbReference type="Gene3D" id="3.90.1200.10">
    <property type="match status" value="1"/>
</dbReference>
<dbReference type="EMBL" id="JBIAPI010000005">
    <property type="protein sequence ID" value="MFF3225233.1"/>
    <property type="molecule type" value="Genomic_DNA"/>
</dbReference>
<accession>A0ABW6QVG0</accession>
<gene>
    <name evidence="2" type="ORF">ACFYV7_20745</name>
</gene>
<evidence type="ECO:0000259" key="1">
    <source>
        <dbReference type="Pfam" id="PF01636"/>
    </source>
</evidence>
<dbReference type="PANTHER" id="PTHR47829">
    <property type="entry name" value="HYDROLASE, PUTATIVE (AFU_ORTHOLOGUE AFUA_1G12880)-RELATED"/>
    <property type="match status" value="1"/>
</dbReference>
<evidence type="ECO:0000313" key="2">
    <source>
        <dbReference type="EMBL" id="MFF3225233.1"/>
    </source>
</evidence>
<proteinExistence type="predicted"/>
<dbReference type="InterPro" id="IPR041726">
    <property type="entry name" value="ACAD10_11_N"/>
</dbReference>
<dbReference type="InterPro" id="IPR011009">
    <property type="entry name" value="Kinase-like_dom_sf"/>
</dbReference>
<dbReference type="Gene3D" id="3.30.200.20">
    <property type="entry name" value="Phosphorylase Kinase, domain 1"/>
    <property type="match status" value="1"/>
</dbReference>
<evidence type="ECO:0000313" key="3">
    <source>
        <dbReference type="Proteomes" id="UP001601948"/>
    </source>
</evidence>
<dbReference type="SUPFAM" id="SSF56112">
    <property type="entry name" value="Protein kinase-like (PK-like)"/>
    <property type="match status" value="1"/>
</dbReference>
<sequence>MTAALAGLDLPALQRYFEAHVPQTAGPLTASLLKGGKSNLTYRLNDGTNDWVLRRPPLGPLTPTAHDMAREYRIVAALQDTNVPVAQAVTLCEDTEVIGVPFAVVSFVDGHVLQDGDQTATLTTEQARACSTALVDTLAALHAVDYTAVGLAEFGRPAGYLGRQVKRWRGQWDRVATRELDALDRLTDALRTALPEQAAETIVHGDYRLDNTIVARDDFGTIAAVVDWEMATLGDPLADLGLLQVYWDDRCEPVLGVRHAPSANPGFLSTEEIAERYAAATGYSLTHLPFYQALGYFKLAVIAEGIHQRFLAGKTVGEGFATIGAAVPLLLDAGLETLGGRSAAP</sequence>
<dbReference type="PANTHER" id="PTHR47829:SF1">
    <property type="entry name" value="HAD FAMILY PHOSPHATASE"/>
    <property type="match status" value="1"/>
</dbReference>
<keyword evidence="3" id="KW-1185">Reference proteome</keyword>
<organism evidence="2 3">
    <name type="scientific">Nocardia suismassiliense</name>
    <dbReference type="NCBI Taxonomy" id="2077092"/>
    <lineage>
        <taxon>Bacteria</taxon>
        <taxon>Bacillati</taxon>
        <taxon>Actinomycetota</taxon>
        <taxon>Actinomycetes</taxon>
        <taxon>Mycobacteriales</taxon>
        <taxon>Nocardiaceae</taxon>
        <taxon>Nocardia</taxon>
    </lineage>
</organism>
<dbReference type="RefSeq" id="WP_387719594.1">
    <property type="nucleotide sequence ID" value="NZ_JBIAPI010000005.1"/>
</dbReference>
<reference evidence="2 3" key="1">
    <citation type="submission" date="2024-10" db="EMBL/GenBank/DDBJ databases">
        <title>The Natural Products Discovery Center: Release of the First 8490 Sequenced Strains for Exploring Actinobacteria Biosynthetic Diversity.</title>
        <authorList>
            <person name="Kalkreuter E."/>
            <person name="Kautsar S.A."/>
            <person name="Yang D."/>
            <person name="Bader C.D."/>
            <person name="Teijaro C.N."/>
            <person name="Fluegel L."/>
            <person name="Davis C.M."/>
            <person name="Simpson J.R."/>
            <person name="Lauterbach L."/>
            <person name="Steele A.D."/>
            <person name="Gui C."/>
            <person name="Meng S."/>
            <person name="Li G."/>
            <person name="Viehrig K."/>
            <person name="Ye F."/>
            <person name="Su P."/>
            <person name="Kiefer A.F."/>
            <person name="Nichols A."/>
            <person name="Cepeda A.J."/>
            <person name="Yan W."/>
            <person name="Fan B."/>
            <person name="Jiang Y."/>
            <person name="Adhikari A."/>
            <person name="Zheng C.-J."/>
            <person name="Schuster L."/>
            <person name="Cowan T.M."/>
            <person name="Smanski M.J."/>
            <person name="Chevrette M.G."/>
            <person name="De Carvalho L.P.S."/>
            <person name="Shen B."/>
        </authorList>
    </citation>
    <scope>NUCLEOTIDE SEQUENCE [LARGE SCALE GENOMIC DNA]</scope>
    <source>
        <strain evidence="2 3">NPDC003040</strain>
    </source>
</reference>
<name>A0ABW6QVG0_9NOCA</name>